<organism evidence="3 4">
    <name type="scientific">Heterostelium pallidum (strain ATCC 26659 / Pp 5 / PN500)</name>
    <name type="common">Cellular slime mold</name>
    <name type="synonym">Polysphondylium pallidum</name>
    <dbReference type="NCBI Taxonomy" id="670386"/>
    <lineage>
        <taxon>Eukaryota</taxon>
        <taxon>Amoebozoa</taxon>
        <taxon>Evosea</taxon>
        <taxon>Eumycetozoa</taxon>
        <taxon>Dictyostelia</taxon>
        <taxon>Acytosteliales</taxon>
        <taxon>Acytosteliaceae</taxon>
        <taxon>Heterostelium</taxon>
    </lineage>
</organism>
<dbReference type="OMA" id="GTENACG"/>
<dbReference type="Pfam" id="PF09478">
    <property type="entry name" value="CBM49"/>
    <property type="match status" value="1"/>
</dbReference>
<name>D3BK62_HETP5</name>
<dbReference type="GO" id="GO:0005201">
    <property type="term" value="F:extracellular matrix structural constituent"/>
    <property type="evidence" value="ECO:0007669"/>
    <property type="project" value="TreeGrafter"/>
</dbReference>
<dbReference type="GO" id="GO:0030246">
    <property type="term" value="F:carbohydrate binding"/>
    <property type="evidence" value="ECO:0007669"/>
    <property type="project" value="InterPro"/>
</dbReference>
<reference evidence="3 4" key="1">
    <citation type="journal article" date="2011" name="Genome Res.">
        <title>Phylogeny-wide analysis of social amoeba genomes highlights ancient origins for complex intercellular communication.</title>
        <authorList>
            <person name="Heidel A.J."/>
            <person name="Lawal H.M."/>
            <person name="Felder M."/>
            <person name="Schilde C."/>
            <person name="Helps N.R."/>
            <person name="Tunggal B."/>
            <person name="Rivero F."/>
            <person name="John U."/>
            <person name="Schleicher M."/>
            <person name="Eichinger L."/>
            <person name="Platzer M."/>
            <person name="Noegel A.A."/>
            <person name="Schaap P."/>
            <person name="Gloeckner G."/>
        </authorList>
    </citation>
    <scope>NUCLEOTIDE SEQUENCE [LARGE SCALE GENOMIC DNA]</scope>
    <source>
        <strain evidence="4">ATCC 26659 / Pp 5 / PN500</strain>
    </source>
</reference>
<dbReference type="InParanoid" id="D3BK62"/>
<proteinExistence type="predicted"/>
<dbReference type="RefSeq" id="XP_020430417.1">
    <property type="nucleotide sequence ID" value="XM_020579742.1"/>
</dbReference>
<gene>
    <name evidence="3" type="ORF">PPL_08943</name>
</gene>
<dbReference type="InterPro" id="IPR019028">
    <property type="entry name" value="CBM_49"/>
</dbReference>
<dbReference type="PANTHER" id="PTHR33239">
    <property type="entry name" value="CELLULOSE-BINDING DOMAIN-CONTAINING PROTEIN-RELATED"/>
    <property type="match status" value="1"/>
</dbReference>
<comment type="caution">
    <text evidence="3">The sequence shown here is derived from an EMBL/GenBank/DDBJ whole genome shotgun (WGS) entry which is preliminary data.</text>
</comment>
<feature type="chain" id="PRO_5003042548" description="Carbohydrate binding domain-containing protein" evidence="1">
    <location>
        <begin position="22"/>
        <end position="153"/>
    </location>
</feature>
<evidence type="ECO:0000313" key="3">
    <source>
        <dbReference type="EMBL" id="EFA78292.1"/>
    </source>
</evidence>
<keyword evidence="4" id="KW-1185">Reference proteome</keyword>
<dbReference type="GeneID" id="31364419"/>
<evidence type="ECO:0000256" key="1">
    <source>
        <dbReference type="SAM" id="SignalP"/>
    </source>
</evidence>
<evidence type="ECO:0000259" key="2">
    <source>
        <dbReference type="SMART" id="SM01063"/>
    </source>
</evidence>
<dbReference type="GO" id="GO:0031012">
    <property type="term" value="C:extracellular matrix"/>
    <property type="evidence" value="ECO:0007669"/>
    <property type="project" value="TreeGrafter"/>
</dbReference>
<dbReference type="GO" id="GO:0030198">
    <property type="term" value="P:extracellular matrix organization"/>
    <property type="evidence" value="ECO:0007669"/>
    <property type="project" value="TreeGrafter"/>
</dbReference>
<dbReference type="AlphaFoldDB" id="D3BK62"/>
<sequence length="153" mass="17131">MKFTSFAFLLVAITCLSAVSATWQQVCGSNVCGVGQVCVCRDGVSNCVLLDQCHDVAIVQTIERTWEENGVPFTLYRVHVVNYAPMTLQQIVIETDCTLNPRDNNSVWNIIYDHGYFLLPQYAQGIKPGQTFTFGYIDHGRVAPNLFIKALTY</sequence>
<dbReference type="Proteomes" id="UP000001396">
    <property type="component" value="Unassembled WGS sequence"/>
</dbReference>
<keyword evidence="1" id="KW-0732">Signal</keyword>
<dbReference type="InterPro" id="IPR052879">
    <property type="entry name" value="Dd_Spore_Germination_Stalk"/>
</dbReference>
<evidence type="ECO:0000313" key="4">
    <source>
        <dbReference type="Proteomes" id="UP000001396"/>
    </source>
</evidence>
<dbReference type="SMART" id="SM01063">
    <property type="entry name" value="CBM49"/>
    <property type="match status" value="1"/>
</dbReference>
<feature type="signal peptide" evidence="1">
    <location>
        <begin position="1"/>
        <end position="21"/>
    </location>
</feature>
<protein>
    <recommendedName>
        <fullName evidence="2">Carbohydrate binding domain-containing protein</fullName>
    </recommendedName>
</protein>
<dbReference type="EMBL" id="ADBJ01000038">
    <property type="protein sequence ID" value="EFA78292.1"/>
    <property type="molecule type" value="Genomic_DNA"/>
</dbReference>
<accession>D3BK62</accession>
<feature type="domain" description="Carbohydrate binding" evidence="2">
    <location>
        <begin position="56"/>
        <end position="138"/>
    </location>
</feature>